<dbReference type="Gene3D" id="3.40.630.30">
    <property type="match status" value="1"/>
</dbReference>
<feature type="region of interest" description="Disordered" evidence="1">
    <location>
        <begin position="155"/>
        <end position="181"/>
    </location>
</feature>
<evidence type="ECO:0000256" key="1">
    <source>
        <dbReference type="SAM" id="MobiDB-lite"/>
    </source>
</evidence>
<evidence type="ECO:0000313" key="4">
    <source>
        <dbReference type="Proteomes" id="UP001606099"/>
    </source>
</evidence>
<dbReference type="SUPFAM" id="SSF55729">
    <property type="entry name" value="Acyl-CoA N-acyltransferases (Nat)"/>
    <property type="match status" value="1"/>
</dbReference>
<keyword evidence="4" id="KW-1185">Reference proteome</keyword>
<dbReference type="Pfam" id="PF13302">
    <property type="entry name" value="Acetyltransf_3"/>
    <property type="match status" value="1"/>
</dbReference>
<dbReference type="GO" id="GO:0016746">
    <property type="term" value="F:acyltransferase activity"/>
    <property type="evidence" value="ECO:0007669"/>
    <property type="project" value="UniProtKB-KW"/>
</dbReference>
<feature type="domain" description="N-acetyltransferase" evidence="2">
    <location>
        <begin position="11"/>
        <end position="173"/>
    </location>
</feature>
<accession>A0ABW7FTD7</accession>
<proteinExistence type="predicted"/>
<dbReference type="RefSeq" id="WP_394459050.1">
    <property type="nucleotide sequence ID" value="NZ_JBIGHZ010000002.1"/>
</dbReference>
<dbReference type="InterPro" id="IPR000182">
    <property type="entry name" value="GNAT_dom"/>
</dbReference>
<dbReference type="EC" id="2.3.-.-" evidence="3"/>
<organism evidence="3 4">
    <name type="scientific">Roseateles rivi</name>
    <dbReference type="NCBI Taxonomy" id="3299028"/>
    <lineage>
        <taxon>Bacteria</taxon>
        <taxon>Pseudomonadati</taxon>
        <taxon>Pseudomonadota</taxon>
        <taxon>Betaproteobacteria</taxon>
        <taxon>Burkholderiales</taxon>
        <taxon>Sphaerotilaceae</taxon>
        <taxon>Roseateles</taxon>
    </lineage>
</organism>
<dbReference type="PROSITE" id="PS51186">
    <property type="entry name" value="GNAT"/>
    <property type="match status" value="1"/>
</dbReference>
<reference evidence="3 4" key="1">
    <citation type="submission" date="2024-08" db="EMBL/GenBank/DDBJ databases">
        <authorList>
            <person name="Lu H."/>
        </authorList>
    </citation>
    <scope>NUCLEOTIDE SEQUENCE [LARGE SCALE GENOMIC DNA]</scope>
    <source>
        <strain evidence="3 4">BYS180W</strain>
    </source>
</reference>
<dbReference type="InterPro" id="IPR051531">
    <property type="entry name" value="N-acetyltransferase"/>
</dbReference>
<dbReference type="InterPro" id="IPR016181">
    <property type="entry name" value="Acyl_CoA_acyltransferase"/>
</dbReference>
<dbReference type="PANTHER" id="PTHR43792">
    <property type="entry name" value="GNAT FAMILY, PUTATIVE (AFU_ORTHOLOGUE AFUA_3G00765)-RELATED-RELATED"/>
    <property type="match status" value="1"/>
</dbReference>
<evidence type="ECO:0000313" key="3">
    <source>
        <dbReference type="EMBL" id="MFG6447585.1"/>
    </source>
</evidence>
<gene>
    <name evidence="3" type="ORF">ACG0Z6_04940</name>
</gene>
<dbReference type="PANTHER" id="PTHR43792:SF1">
    <property type="entry name" value="N-ACETYLTRANSFERASE DOMAIN-CONTAINING PROTEIN"/>
    <property type="match status" value="1"/>
</dbReference>
<keyword evidence="3" id="KW-0808">Transferase</keyword>
<sequence>MNTEVLRTARLLLREFDAADAAMVCQMLNEPAYVGNIRDALVRTPEQAARFIAERLRSTYSRPGYGFWAVQRLADGAVLGLCGIIHREGLPCPDLGYALLRQHWGQGYAREAARACVQHADTVLQLPRLLATTKPENHTSQRLLLDLGFVDLGQQQTEAHPDGPSQLFERQHPRTQGRPGS</sequence>
<dbReference type="EMBL" id="JBIGHZ010000002">
    <property type="protein sequence ID" value="MFG6447585.1"/>
    <property type="molecule type" value="Genomic_DNA"/>
</dbReference>
<comment type="caution">
    <text evidence="3">The sequence shown here is derived from an EMBL/GenBank/DDBJ whole genome shotgun (WGS) entry which is preliminary data.</text>
</comment>
<evidence type="ECO:0000259" key="2">
    <source>
        <dbReference type="PROSITE" id="PS51186"/>
    </source>
</evidence>
<name>A0ABW7FTD7_9BURK</name>
<protein>
    <submittedName>
        <fullName evidence="3">GNAT family N-acetyltransferase</fullName>
        <ecNumber evidence="3">2.3.-.-</ecNumber>
    </submittedName>
</protein>
<keyword evidence="3" id="KW-0012">Acyltransferase</keyword>
<dbReference type="Proteomes" id="UP001606099">
    <property type="component" value="Unassembled WGS sequence"/>
</dbReference>